<dbReference type="InParanoid" id="A0A369JS16"/>
<keyword evidence="3" id="KW-1185">Reference proteome</keyword>
<organism evidence="2 3">
    <name type="scientific">Hypsizygus marmoreus</name>
    <name type="common">White beech mushroom</name>
    <name type="synonym">Agaricus marmoreus</name>
    <dbReference type="NCBI Taxonomy" id="39966"/>
    <lineage>
        <taxon>Eukaryota</taxon>
        <taxon>Fungi</taxon>
        <taxon>Dikarya</taxon>
        <taxon>Basidiomycota</taxon>
        <taxon>Agaricomycotina</taxon>
        <taxon>Agaricomycetes</taxon>
        <taxon>Agaricomycetidae</taxon>
        <taxon>Agaricales</taxon>
        <taxon>Tricholomatineae</taxon>
        <taxon>Lyophyllaceae</taxon>
        <taxon>Hypsizygus</taxon>
    </lineage>
</organism>
<reference evidence="2" key="1">
    <citation type="submission" date="2018-04" db="EMBL/GenBank/DDBJ databases">
        <title>Whole genome sequencing of Hypsizygus marmoreus.</title>
        <authorList>
            <person name="Choi I.-G."/>
            <person name="Min B."/>
            <person name="Kim J.-G."/>
            <person name="Kim S."/>
            <person name="Oh Y.-L."/>
            <person name="Kong W.-S."/>
            <person name="Park H."/>
            <person name="Jeong J."/>
            <person name="Song E.-S."/>
        </authorList>
    </citation>
    <scope>NUCLEOTIDE SEQUENCE [LARGE SCALE GENOMIC DNA]</scope>
    <source>
        <strain evidence="2">51987-8</strain>
    </source>
</reference>
<comment type="caution">
    <text evidence="2">The sequence shown here is derived from an EMBL/GenBank/DDBJ whole genome shotgun (WGS) entry which is preliminary data.</text>
</comment>
<protein>
    <submittedName>
        <fullName evidence="2">Uncharacterized protein</fullName>
    </submittedName>
</protein>
<gene>
    <name evidence="2" type="ORF">Hypma_008852</name>
</gene>
<dbReference type="AlphaFoldDB" id="A0A369JS16"/>
<evidence type="ECO:0000313" key="2">
    <source>
        <dbReference type="EMBL" id="RDB24000.1"/>
    </source>
</evidence>
<dbReference type="EMBL" id="LUEZ02000045">
    <property type="protein sequence ID" value="RDB24000.1"/>
    <property type="molecule type" value="Genomic_DNA"/>
</dbReference>
<dbReference type="OrthoDB" id="4062651at2759"/>
<evidence type="ECO:0000256" key="1">
    <source>
        <dbReference type="SAM" id="MobiDB-lite"/>
    </source>
</evidence>
<name>A0A369JS16_HYPMA</name>
<evidence type="ECO:0000313" key="3">
    <source>
        <dbReference type="Proteomes" id="UP000076154"/>
    </source>
</evidence>
<sequence length="212" mass="22950">MSSSFTPTNVVDMSKEKDWPASLGMLDWDSTNIVFTKRSLIEFLKYTGTTVDPNFTNIAKLPRYAKFGKIAVATEDAPVPTVSQSIADSTSASDVSSDFKPTRRVRTVPGGPHSDIFGPEDQGDALSLAPSKESAQATSPAARTEVNAEDSAKEDGGIKFESTFKPTRRVRTTPGGPSSMANFWDPAEAEEFKPTRRVRQIPGGQDNINGIF</sequence>
<feature type="compositionally biased region" description="Low complexity" evidence="1">
    <location>
        <begin position="85"/>
        <end position="98"/>
    </location>
</feature>
<dbReference type="Proteomes" id="UP000076154">
    <property type="component" value="Unassembled WGS sequence"/>
</dbReference>
<feature type="region of interest" description="Disordered" evidence="1">
    <location>
        <begin position="80"/>
        <end position="162"/>
    </location>
</feature>
<proteinExistence type="predicted"/>
<accession>A0A369JS16</accession>